<gene>
    <name evidence="1" type="ORF">RFULGI_LOCUS18643</name>
</gene>
<organism evidence="1 2">
    <name type="scientific">Racocetra fulgida</name>
    <dbReference type="NCBI Taxonomy" id="60492"/>
    <lineage>
        <taxon>Eukaryota</taxon>
        <taxon>Fungi</taxon>
        <taxon>Fungi incertae sedis</taxon>
        <taxon>Mucoromycota</taxon>
        <taxon>Glomeromycotina</taxon>
        <taxon>Glomeromycetes</taxon>
        <taxon>Diversisporales</taxon>
        <taxon>Gigasporaceae</taxon>
        <taxon>Racocetra</taxon>
    </lineage>
</organism>
<dbReference type="EMBL" id="CAJVPZ010083375">
    <property type="protein sequence ID" value="CAG8809911.1"/>
    <property type="molecule type" value="Genomic_DNA"/>
</dbReference>
<evidence type="ECO:0000313" key="2">
    <source>
        <dbReference type="Proteomes" id="UP000789396"/>
    </source>
</evidence>
<name>A0A9N9K448_9GLOM</name>
<evidence type="ECO:0000313" key="1">
    <source>
        <dbReference type="EMBL" id="CAG8809911.1"/>
    </source>
</evidence>
<feature type="non-terminal residue" evidence="1">
    <location>
        <position position="113"/>
    </location>
</feature>
<comment type="caution">
    <text evidence="1">The sequence shown here is derived from an EMBL/GenBank/DDBJ whole genome shotgun (WGS) entry which is preliminary data.</text>
</comment>
<accession>A0A9N9K448</accession>
<feature type="non-terminal residue" evidence="1">
    <location>
        <position position="1"/>
    </location>
</feature>
<proteinExistence type="predicted"/>
<sequence>GSKKQHYKRTSHDWRFSILDDAVLSVEKWMHNTIKNPIPKLITLDVVVPTYRVQMEYLKPILQLKGSKTASTSIIIIVDNPNSNISDLKKFENNAFVRIHVHEKNLGASEARN</sequence>
<dbReference type="Proteomes" id="UP000789396">
    <property type="component" value="Unassembled WGS sequence"/>
</dbReference>
<reference evidence="1" key="1">
    <citation type="submission" date="2021-06" db="EMBL/GenBank/DDBJ databases">
        <authorList>
            <person name="Kallberg Y."/>
            <person name="Tangrot J."/>
            <person name="Rosling A."/>
        </authorList>
    </citation>
    <scope>NUCLEOTIDE SEQUENCE</scope>
    <source>
        <strain evidence="1">IN212</strain>
    </source>
</reference>
<dbReference type="OrthoDB" id="331544at2759"/>
<dbReference type="AlphaFoldDB" id="A0A9N9K448"/>
<protein>
    <submittedName>
        <fullName evidence="1">15351_t:CDS:1</fullName>
    </submittedName>
</protein>
<keyword evidence="2" id="KW-1185">Reference proteome</keyword>